<evidence type="ECO:0000313" key="12">
    <source>
        <dbReference type="Proteomes" id="UP001497527"/>
    </source>
</evidence>
<dbReference type="Gene3D" id="2.170.130.10">
    <property type="entry name" value="TonB-dependent receptor, plug domain"/>
    <property type="match status" value="1"/>
</dbReference>
<evidence type="ECO:0000256" key="4">
    <source>
        <dbReference type="ARBA" id="ARBA00022692"/>
    </source>
</evidence>
<keyword evidence="6 8" id="KW-0472">Membrane</keyword>
<evidence type="ECO:0000256" key="9">
    <source>
        <dbReference type="SAM" id="SignalP"/>
    </source>
</evidence>
<evidence type="ECO:0000313" key="11">
    <source>
        <dbReference type="EMBL" id="CAL2103167.1"/>
    </source>
</evidence>
<reference evidence="11 12" key="1">
    <citation type="submission" date="2024-05" db="EMBL/GenBank/DDBJ databases">
        <authorList>
            <person name="Duchaud E."/>
        </authorList>
    </citation>
    <scope>NUCLEOTIDE SEQUENCE [LARGE SCALE GENOMIC DNA]</scope>
    <source>
        <strain evidence="11">Ena-SAMPLE-TAB-13-05-2024-13:56:06:370-140308</strain>
    </source>
</reference>
<keyword evidence="12" id="KW-1185">Reference proteome</keyword>
<feature type="domain" description="TonB-dependent receptor plug" evidence="10">
    <location>
        <begin position="119"/>
        <end position="226"/>
    </location>
</feature>
<dbReference type="Gene3D" id="2.60.40.1120">
    <property type="entry name" value="Carboxypeptidase-like, regulatory domain"/>
    <property type="match status" value="1"/>
</dbReference>
<dbReference type="InterPro" id="IPR008969">
    <property type="entry name" value="CarboxyPept-like_regulatory"/>
</dbReference>
<dbReference type="Pfam" id="PF07715">
    <property type="entry name" value="Plug"/>
    <property type="match status" value="1"/>
</dbReference>
<gene>
    <name evidence="11" type="ORF">T190423A01A_30281</name>
</gene>
<evidence type="ECO:0000256" key="1">
    <source>
        <dbReference type="ARBA" id="ARBA00004571"/>
    </source>
</evidence>
<feature type="signal peptide" evidence="9">
    <location>
        <begin position="1"/>
        <end position="20"/>
    </location>
</feature>
<evidence type="ECO:0000256" key="5">
    <source>
        <dbReference type="ARBA" id="ARBA00022729"/>
    </source>
</evidence>
<dbReference type="InterPro" id="IPR037066">
    <property type="entry name" value="Plug_dom_sf"/>
</dbReference>
<dbReference type="Proteomes" id="UP001497527">
    <property type="component" value="Unassembled WGS sequence"/>
</dbReference>
<organism evidence="11 12">
    <name type="scientific">Tenacibaculum polynesiense</name>
    <dbReference type="NCBI Taxonomy" id="3137857"/>
    <lineage>
        <taxon>Bacteria</taxon>
        <taxon>Pseudomonadati</taxon>
        <taxon>Bacteroidota</taxon>
        <taxon>Flavobacteriia</taxon>
        <taxon>Flavobacteriales</taxon>
        <taxon>Flavobacteriaceae</taxon>
        <taxon>Tenacibaculum</taxon>
    </lineage>
</organism>
<evidence type="ECO:0000256" key="7">
    <source>
        <dbReference type="ARBA" id="ARBA00023237"/>
    </source>
</evidence>
<keyword evidence="5 9" id="KW-0732">Signal</keyword>
<keyword evidence="4 8" id="KW-0812">Transmembrane</keyword>
<evidence type="ECO:0000256" key="2">
    <source>
        <dbReference type="ARBA" id="ARBA00022448"/>
    </source>
</evidence>
<comment type="similarity">
    <text evidence="8">Belongs to the TonB-dependent receptor family.</text>
</comment>
<dbReference type="EMBL" id="CAXJIO010000012">
    <property type="protein sequence ID" value="CAL2103167.1"/>
    <property type="molecule type" value="Genomic_DNA"/>
</dbReference>
<name>A0ABM9PCB0_9FLAO</name>
<protein>
    <submittedName>
        <fullName evidence="11">Iron complex outermembrane recepter protein</fullName>
    </submittedName>
</protein>
<sequence length="717" mass="80929">MIKHIFLVLAIGLLATSVSGQNAIQFKVLSDEKDPIVGASVYIKNTSIGSETDLDGLASINNIPNGKQTFIISFMGFETVEETLEFPNNKNLITIELHEDEETLDAVVIQSTRSKRSIAEIPTRIEVVGAEELGEKAVMNSANIAMVLRESTGIQMQQTSANSANQSIRIQGLDGRFTQLLKDGFPLFGGFSSGLSIMQIPPLDLQQVEIVKGSSSTLYGGGAIAGLVNLVSKQPKEEREIKLMYDQTSRNGSTLNAFYSEKYGKFGMTLYTSGNLQKATDLNNDHFTDIPKVRSFSVNPSFFYYPNENETWRFNLNTTLENRIGGDADVINGSPSPEHNFYEENTSERYATQLSYSNQLSDDKSFSFKNSVSYFKRDLLMPNMQFKGKQWATFTEATYNTYKEKLDWVFGGNIVSENFNEDEVSTIDRSYSQFTTGIFAQNNWRVSEVVTLESGLRTDYNNNYGVFVLPRASIHIKYCEHLSSRIGGGLGYKIPTIFTEEGEQRSYENVLPINANNFEAETSIGFNGDLNYKTKIFNEHVSLSFNQLFFYTQLKNSLVLQNNGTNYEFINSKSLLNSYGAETNLKLKYKDFILFTNYAFNNVKLNGNQKALTPRHSIGGVLMYEVHDKWRIGYEAYYKSSQLRNDLTETPDFWTMGFMAMRTFGKISVYANFENFTDTKQQNYQSMVTPPHNDPDFTDIWAPTDGFIFNTGILIAL</sequence>
<keyword evidence="2 8" id="KW-0813">Transport</keyword>
<keyword evidence="3 8" id="KW-1134">Transmembrane beta strand</keyword>
<dbReference type="InterPro" id="IPR012910">
    <property type="entry name" value="Plug_dom"/>
</dbReference>
<dbReference type="SUPFAM" id="SSF49464">
    <property type="entry name" value="Carboxypeptidase regulatory domain-like"/>
    <property type="match status" value="1"/>
</dbReference>
<evidence type="ECO:0000256" key="8">
    <source>
        <dbReference type="PROSITE-ProRule" id="PRU01360"/>
    </source>
</evidence>
<keyword evidence="7 8" id="KW-0998">Cell outer membrane</keyword>
<evidence type="ECO:0000256" key="3">
    <source>
        <dbReference type="ARBA" id="ARBA00022452"/>
    </source>
</evidence>
<dbReference type="Pfam" id="PF13715">
    <property type="entry name" value="CarbopepD_reg_2"/>
    <property type="match status" value="1"/>
</dbReference>
<dbReference type="PANTHER" id="PTHR30069:SF29">
    <property type="entry name" value="HEMOGLOBIN AND HEMOGLOBIN-HAPTOGLOBIN-BINDING PROTEIN 1-RELATED"/>
    <property type="match status" value="1"/>
</dbReference>
<evidence type="ECO:0000259" key="10">
    <source>
        <dbReference type="Pfam" id="PF07715"/>
    </source>
</evidence>
<dbReference type="PANTHER" id="PTHR30069">
    <property type="entry name" value="TONB-DEPENDENT OUTER MEMBRANE RECEPTOR"/>
    <property type="match status" value="1"/>
</dbReference>
<dbReference type="RefSeq" id="WP_348717199.1">
    <property type="nucleotide sequence ID" value="NZ_CAXJIO010000012.1"/>
</dbReference>
<dbReference type="Gene3D" id="2.40.170.20">
    <property type="entry name" value="TonB-dependent receptor, beta-barrel domain"/>
    <property type="match status" value="1"/>
</dbReference>
<dbReference type="InterPro" id="IPR036942">
    <property type="entry name" value="Beta-barrel_TonB_sf"/>
</dbReference>
<accession>A0ABM9PCB0</accession>
<comment type="subcellular location">
    <subcellularLocation>
        <location evidence="1 8">Cell outer membrane</location>
        <topology evidence="1 8">Multi-pass membrane protein</topology>
    </subcellularLocation>
</comment>
<dbReference type="PROSITE" id="PS52016">
    <property type="entry name" value="TONB_DEPENDENT_REC_3"/>
    <property type="match status" value="1"/>
</dbReference>
<evidence type="ECO:0000256" key="6">
    <source>
        <dbReference type="ARBA" id="ARBA00023136"/>
    </source>
</evidence>
<dbReference type="InterPro" id="IPR039426">
    <property type="entry name" value="TonB-dep_rcpt-like"/>
</dbReference>
<dbReference type="SUPFAM" id="SSF56935">
    <property type="entry name" value="Porins"/>
    <property type="match status" value="1"/>
</dbReference>
<proteinExistence type="inferred from homology"/>
<comment type="caution">
    <text evidence="11">The sequence shown here is derived from an EMBL/GenBank/DDBJ whole genome shotgun (WGS) entry which is preliminary data.</text>
</comment>
<feature type="chain" id="PRO_5046136839" evidence="9">
    <location>
        <begin position="21"/>
        <end position="717"/>
    </location>
</feature>